<dbReference type="Pfam" id="PF17921">
    <property type="entry name" value="Integrase_H2C2"/>
    <property type="match status" value="1"/>
</dbReference>
<protein>
    <submittedName>
        <fullName evidence="1">Uncharacterized protein</fullName>
    </submittedName>
</protein>
<evidence type="ECO:0000313" key="1">
    <source>
        <dbReference type="EMBL" id="CAB4027423.1"/>
    </source>
</evidence>
<accession>A0A7D9LB30</accession>
<gene>
    <name evidence="1" type="ORF">PACLA_8A000412</name>
</gene>
<reference evidence="1" key="1">
    <citation type="submission" date="2020-04" db="EMBL/GenBank/DDBJ databases">
        <authorList>
            <person name="Alioto T."/>
            <person name="Alioto T."/>
            <person name="Gomez Garrido J."/>
        </authorList>
    </citation>
    <scope>NUCLEOTIDE SEQUENCE</scope>
    <source>
        <strain evidence="1">A484AB</strain>
    </source>
</reference>
<dbReference type="Gene3D" id="1.10.340.70">
    <property type="match status" value="1"/>
</dbReference>
<dbReference type="PANTHER" id="PTHR37984">
    <property type="entry name" value="PROTEIN CBG26694"/>
    <property type="match status" value="1"/>
</dbReference>
<dbReference type="InterPro" id="IPR050951">
    <property type="entry name" value="Retrovirus_Pol_polyprotein"/>
</dbReference>
<sequence length="152" mass="17759">MNSERFIHLMSTASYVTDRKIAAIKSEIRQDETMQTLHEQIEKGWPEHRTFVPPEIGTYFPYRHDLTTQDDIIYKAHNILIPPKLRAESLTKLHHSHQGIEKTKRLARETIFWPGMSTQIEKHVSNCEACQTNANANPREPLKPHTIPNRPW</sequence>
<dbReference type="EMBL" id="CACRXK020014792">
    <property type="protein sequence ID" value="CAB4027423.1"/>
    <property type="molecule type" value="Genomic_DNA"/>
</dbReference>
<evidence type="ECO:0000313" key="2">
    <source>
        <dbReference type="Proteomes" id="UP001152795"/>
    </source>
</evidence>
<dbReference type="OrthoDB" id="5967742at2759"/>
<dbReference type="PANTHER" id="PTHR37984:SF5">
    <property type="entry name" value="PROTEIN NYNRIN-LIKE"/>
    <property type="match status" value="1"/>
</dbReference>
<keyword evidence="2" id="KW-1185">Reference proteome</keyword>
<dbReference type="InterPro" id="IPR041588">
    <property type="entry name" value="Integrase_H2C2"/>
</dbReference>
<dbReference type="FunFam" id="1.10.340.70:FF:000003">
    <property type="entry name" value="Protein CBG25708"/>
    <property type="match status" value="1"/>
</dbReference>
<name>A0A7D9LB30_PARCT</name>
<organism evidence="1 2">
    <name type="scientific">Paramuricea clavata</name>
    <name type="common">Red gorgonian</name>
    <name type="synonym">Violescent sea-whip</name>
    <dbReference type="NCBI Taxonomy" id="317549"/>
    <lineage>
        <taxon>Eukaryota</taxon>
        <taxon>Metazoa</taxon>
        <taxon>Cnidaria</taxon>
        <taxon>Anthozoa</taxon>
        <taxon>Octocorallia</taxon>
        <taxon>Malacalcyonacea</taxon>
        <taxon>Plexauridae</taxon>
        <taxon>Paramuricea</taxon>
    </lineage>
</organism>
<proteinExistence type="predicted"/>
<comment type="caution">
    <text evidence="1">The sequence shown here is derived from an EMBL/GenBank/DDBJ whole genome shotgun (WGS) entry which is preliminary data.</text>
</comment>
<dbReference type="AlphaFoldDB" id="A0A7D9LB30"/>
<dbReference type="Proteomes" id="UP001152795">
    <property type="component" value="Unassembled WGS sequence"/>
</dbReference>